<sequence length="519" mass="58331">MVKPKKFKMKKKKKQKQKQQGANSLDHSNKKVKENEEQSEESEPKAQPADEATTSAANTSSAADSGKEKATPSLTPLKKIKKDRKNELQTKESKPTTLHVGVAAASAANSRKAAGSGKGKEPATTSEKSAGFIFMCSGKTKPECFRLHVFGLPRGRKDTVEKIKPGAKLFLYDFDLKLLYGVYKASCQGGMDLSRNAFRGAFPAQVKFKVHMDCPPLPETTFKHAIQENYNSKGKFTAELNSKQVRKLMSLFRPLNESRPWIPQPINYVEDRRYPPHLPLDDPYSSAHVSHITPPPPEDQYRLGYRPLVTTHLPPEEPYRSSHLPRGPPHLPPEEPYRMSHLPHGPPHLPPKESYRLNHLPHGSPHLPPIDSFRSNHLSDVTLMESRYIHQPHSNDPLANSLQPPSIVPAVDPFQVETSRAYYFENPAQGERLVYRLVPETIPRADIHTLPQSNYHTIPIRDGDATISHAEQRIYEQAIGHQAATVYQDPNVQSRIAMPNMPPASRYSFAGATTRYRYP</sequence>
<dbReference type="AlphaFoldDB" id="A0A8J5LXQ1"/>
<keyword evidence="4" id="KW-1185">Reference proteome</keyword>
<dbReference type="Proteomes" id="UP000734854">
    <property type="component" value="Unassembled WGS sequence"/>
</dbReference>
<dbReference type="EMBL" id="JACMSC010000001">
    <property type="protein sequence ID" value="KAG6535171.1"/>
    <property type="molecule type" value="Genomic_DNA"/>
</dbReference>
<reference evidence="3 4" key="1">
    <citation type="submission" date="2020-08" db="EMBL/GenBank/DDBJ databases">
        <title>Plant Genome Project.</title>
        <authorList>
            <person name="Zhang R.-G."/>
        </authorList>
    </citation>
    <scope>NUCLEOTIDE SEQUENCE [LARGE SCALE GENOMIC DNA]</scope>
    <source>
        <tissue evidence="3">Rhizome</tissue>
    </source>
</reference>
<organism evidence="3 4">
    <name type="scientific">Zingiber officinale</name>
    <name type="common">Ginger</name>
    <name type="synonym">Amomum zingiber</name>
    <dbReference type="NCBI Taxonomy" id="94328"/>
    <lineage>
        <taxon>Eukaryota</taxon>
        <taxon>Viridiplantae</taxon>
        <taxon>Streptophyta</taxon>
        <taxon>Embryophyta</taxon>
        <taxon>Tracheophyta</taxon>
        <taxon>Spermatophyta</taxon>
        <taxon>Magnoliopsida</taxon>
        <taxon>Liliopsida</taxon>
        <taxon>Zingiberales</taxon>
        <taxon>Zingiberaceae</taxon>
        <taxon>Zingiber</taxon>
    </lineage>
</organism>
<accession>A0A8J5LXQ1</accession>
<comment type="caution">
    <text evidence="3">The sequence shown here is derived from an EMBL/GenBank/DDBJ whole genome shotgun (WGS) entry which is preliminary data.</text>
</comment>
<feature type="region of interest" description="Disordered" evidence="1">
    <location>
        <begin position="106"/>
        <end position="125"/>
    </location>
</feature>
<feature type="compositionally biased region" description="Basic residues" evidence="1">
    <location>
        <begin position="1"/>
        <end position="17"/>
    </location>
</feature>
<feature type="region of interest" description="Disordered" evidence="1">
    <location>
        <begin position="279"/>
        <end position="346"/>
    </location>
</feature>
<proteinExistence type="predicted"/>
<feature type="compositionally biased region" description="Low complexity" evidence="1">
    <location>
        <begin position="106"/>
        <end position="115"/>
    </location>
</feature>
<evidence type="ECO:0000313" key="3">
    <source>
        <dbReference type="EMBL" id="KAG6535171.1"/>
    </source>
</evidence>
<protein>
    <recommendedName>
        <fullName evidence="2">DCD domain-containing protein</fullName>
    </recommendedName>
</protein>
<feature type="compositionally biased region" description="Basic and acidic residues" evidence="1">
    <location>
        <begin position="27"/>
        <end position="36"/>
    </location>
</feature>
<feature type="region of interest" description="Disordered" evidence="1">
    <location>
        <begin position="1"/>
        <end position="100"/>
    </location>
</feature>
<feature type="compositionally biased region" description="Basic and acidic residues" evidence="1">
    <location>
        <begin position="84"/>
        <end position="94"/>
    </location>
</feature>
<dbReference type="PANTHER" id="PTHR46444">
    <property type="entry name" value="DCD (DEVELOPMENT AND CELL DEATH) DOMAIN PROTEIN-RELATED"/>
    <property type="match status" value="1"/>
</dbReference>
<feature type="domain" description="DCD" evidence="2">
    <location>
        <begin position="127"/>
        <end position="254"/>
    </location>
</feature>
<name>A0A8J5LXQ1_ZINOF</name>
<feature type="compositionally biased region" description="Low complexity" evidence="1">
    <location>
        <begin position="52"/>
        <end position="63"/>
    </location>
</feature>
<evidence type="ECO:0000259" key="2">
    <source>
        <dbReference type="PROSITE" id="PS51222"/>
    </source>
</evidence>
<dbReference type="PROSITE" id="PS51222">
    <property type="entry name" value="DCD"/>
    <property type="match status" value="1"/>
</dbReference>
<dbReference type="SMART" id="SM00767">
    <property type="entry name" value="DCD"/>
    <property type="match status" value="1"/>
</dbReference>
<dbReference type="InterPro" id="IPR013989">
    <property type="entry name" value="Dev_and_cell_death_domain"/>
</dbReference>
<dbReference type="Pfam" id="PF10539">
    <property type="entry name" value="Dev_Cell_Death"/>
    <property type="match status" value="1"/>
</dbReference>
<gene>
    <name evidence="3" type="ORF">ZIOFF_000133</name>
</gene>
<dbReference type="OrthoDB" id="1920894at2759"/>
<evidence type="ECO:0000256" key="1">
    <source>
        <dbReference type="SAM" id="MobiDB-lite"/>
    </source>
</evidence>
<evidence type="ECO:0000313" key="4">
    <source>
        <dbReference type="Proteomes" id="UP000734854"/>
    </source>
</evidence>
<dbReference type="PANTHER" id="PTHR46444:SF19">
    <property type="entry name" value="OS02G0745600 PROTEIN"/>
    <property type="match status" value="1"/>
</dbReference>